<comment type="caution">
    <text evidence="3">The sequence shown here is derived from an EMBL/GenBank/DDBJ whole genome shotgun (WGS) entry which is preliminary data.</text>
</comment>
<gene>
    <name evidence="3" type="ORF">JEQ12_005190</name>
</gene>
<evidence type="ECO:0000313" key="4">
    <source>
        <dbReference type="Proteomes" id="UP000664991"/>
    </source>
</evidence>
<dbReference type="AlphaFoldDB" id="A0A835ZV14"/>
<dbReference type="EMBL" id="JAEMGP010000014">
    <property type="protein sequence ID" value="KAG5200656.1"/>
    <property type="molecule type" value="Genomic_DNA"/>
</dbReference>
<keyword evidence="2" id="KW-0732">Signal</keyword>
<evidence type="ECO:0000256" key="2">
    <source>
        <dbReference type="SAM" id="SignalP"/>
    </source>
</evidence>
<dbReference type="PANTHER" id="PTHR31708:SF0">
    <property type="entry name" value="ABPBG26-RELATED"/>
    <property type="match status" value="1"/>
</dbReference>
<dbReference type="SUPFAM" id="SSF48201">
    <property type="entry name" value="Uteroglobin-like"/>
    <property type="match status" value="2"/>
</dbReference>
<accession>A0A835ZV14</accession>
<dbReference type="PANTHER" id="PTHR31708">
    <property type="entry name" value="ABPBG26-RELATED"/>
    <property type="match status" value="1"/>
</dbReference>
<dbReference type="InterPro" id="IPR053723">
    <property type="entry name" value="Secretoglobin_Domain_sf"/>
</dbReference>
<protein>
    <recommendedName>
        <fullName evidence="5">Major allergen I polypeptide chain 2-like</fullName>
    </recommendedName>
</protein>
<feature type="chain" id="PRO_5032933713" description="Major allergen I polypeptide chain 2-like" evidence="2">
    <location>
        <begin position="27"/>
        <end position="225"/>
    </location>
</feature>
<evidence type="ECO:0000313" key="3">
    <source>
        <dbReference type="EMBL" id="KAG5200656.1"/>
    </source>
</evidence>
<reference evidence="3 4" key="1">
    <citation type="submission" date="2020-12" db="EMBL/GenBank/DDBJ databases">
        <title>De novo assembly of Tibetan sheep genome.</title>
        <authorList>
            <person name="Li X."/>
        </authorList>
    </citation>
    <scope>NUCLEOTIDE SEQUENCE [LARGE SCALE GENOMIC DNA]</scope>
    <source>
        <tissue evidence="3">Heart</tissue>
    </source>
</reference>
<feature type="signal peptide" evidence="2">
    <location>
        <begin position="1"/>
        <end position="26"/>
    </location>
</feature>
<dbReference type="InterPro" id="IPR035960">
    <property type="entry name" value="Secretoglobin_sf"/>
</dbReference>
<dbReference type="Gene3D" id="1.20.920.50">
    <property type="match status" value="2"/>
</dbReference>
<name>A0A835ZV14_SHEEP</name>
<proteinExistence type="inferred from homology"/>
<dbReference type="GO" id="GO:0005615">
    <property type="term" value="C:extracellular space"/>
    <property type="evidence" value="ECO:0007669"/>
    <property type="project" value="InterPro"/>
</dbReference>
<evidence type="ECO:0008006" key="5">
    <source>
        <dbReference type="Google" id="ProtNLM"/>
    </source>
</evidence>
<evidence type="ECO:0000256" key="1">
    <source>
        <dbReference type="ARBA" id="ARBA00008650"/>
    </source>
</evidence>
<comment type="similarity">
    <text evidence="1">Belongs to the secretoglobin family.</text>
</comment>
<organism evidence="3 4">
    <name type="scientific">Ovis aries</name>
    <name type="common">Sheep</name>
    <dbReference type="NCBI Taxonomy" id="9940"/>
    <lineage>
        <taxon>Eukaryota</taxon>
        <taxon>Metazoa</taxon>
        <taxon>Chordata</taxon>
        <taxon>Craniata</taxon>
        <taxon>Vertebrata</taxon>
        <taxon>Euteleostomi</taxon>
        <taxon>Mammalia</taxon>
        <taxon>Eutheria</taxon>
        <taxon>Laurasiatheria</taxon>
        <taxon>Artiodactyla</taxon>
        <taxon>Ruminantia</taxon>
        <taxon>Pecora</taxon>
        <taxon>Bovidae</taxon>
        <taxon>Caprinae</taxon>
        <taxon>Ovis</taxon>
    </lineage>
</organism>
<dbReference type="Pfam" id="PF09252">
    <property type="entry name" value="Feld-I_B"/>
    <property type="match status" value="2"/>
</dbReference>
<dbReference type="InterPro" id="IPR015332">
    <property type="entry name" value="CH2-like"/>
</dbReference>
<sequence>MMKGAVLMLALLVTRELTFETHEVEACPVFYEMQIIVNFVLPRAALNETFDSVSATDEEKAAFGKIQDCFIEVGHQNRVNHLIFKDGSGWRDLRDMGQSKGPSESSLEGTEFVEKPLTALKSSCSGKAHWWSPLWLHPLTPAQITKAKSPVTEACPIFYGVFGTVSLGSKTLLNATLDLVAATDEEKAALGKIQDCYNEAGLDGKFLDLLLMSREDLSKDEMKPD</sequence>
<dbReference type="Proteomes" id="UP000664991">
    <property type="component" value="Chromosome 14"/>
</dbReference>